<dbReference type="InterPro" id="IPR047057">
    <property type="entry name" value="MerR_fam"/>
</dbReference>
<sequence>MTAATGVSGHTLRYYERAELIRPVARNSGNQRRYSSADVEWLKFLLRLRETGMPIAQMREYAQLRERGSVTTEPRLRLLEAHQAGLRRQIARLRAHEKALAGKIATYLDDLAALQSQQEKGSEDD</sequence>
<gene>
    <name evidence="3" type="ORF">HZU44_28730</name>
</gene>
<dbReference type="SUPFAM" id="SSF46955">
    <property type="entry name" value="Putative DNA-binding domain"/>
    <property type="match status" value="1"/>
</dbReference>
<name>A0A7D6CHL5_9ACTN</name>
<keyword evidence="1" id="KW-0238">DNA-binding</keyword>
<dbReference type="GO" id="GO:0003677">
    <property type="term" value="F:DNA binding"/>
    <property type="evidence" value="ECO:0007669"/>
    <property type="project" value="UniProtKB-KW"/>
</dbReference>
<evidence type="ECO:0000256" key="1">
    <source>
        <dbReference type="ARBA" id="ARBA00023125"/>
    </source>
</evidence>
<reference evidence="3" key="1">
    <citation type="submission" date="2020-08" db="EMBL/GenBank/DDBJ databases">
        <title>A bifunctional nitrone conjugated secondary metabolite targeting the ribosome.</title>
        <authorList>
            <person name="Limbrick E.M."/>
            <person name="Graf M."/>
            <person name="Derewacz D.K."/>
            <person name="Nguyen F."/>
            <person name="Spraggins J.M."/>
            <person name="Wieland M."/>
            <person name="Ynigez-Gutierrez A.E."/>
            <person name="Reisman B.J."/>
            <person name="Zinshteyn B."/>
            <person name="McCulloch K."/>
            <person name="Iverson T.M."/>
            <person name="Green R."/>
            <person name="Wilson D.N."/>
            <person name="Bachmann B.O."/>
        </authorList>
    </citation>
    <scope>NUCLEOTIDE SEQUENCE</scope>
    <source>
        <strain evidence="3">Africana</strain>
    </source>
</reference>
<dbReference type="Gene3D" id="1.10.1660.10">
    <property type="match status" value="1"/>
</dbReference>
<feature type="domain" description="HTH merR-type" evidence="2">
    <location>
        <begin position="1"/>
        <end position="64"/>
    </location>
</feature>
<evidence type="ECO:0000259" key="2">
    <source>
        <dbReference type="PROSITE" id="PS50937"/>
    </source>
</evidence>
<dbReference type="SMART" id="SM00422">
    <property type="entry name" value="HTH_MERR"/>
    <property type="match status" value="1"/>
</dbReference>
<organism evidence="3">
    <name type="scientific">Micromonospora carbonacea</name>
    <dbReference type="NCBI Taxonomy" id="47853"/>
    <lineage>
        <taxon>Bacteria</taxon>
        <taxon>Bacillati</taxon>
        <taxon>Actinomycetota</taxon>
        <taxon>Actinomycetes</taxon>
        <taxon>Micromonosporales</taxon>
        <taxon>Micromonosporaceae</taxon>
        <taxon>Micromonospora</taxon>
    </lineage>
</organism>
<dbReference type="EMBL" id="CP058905">
    <property type="protein sequence ID" value="QLK01758.1"/>
    <property type="molecule type" value="Genomic_DNA"/>
</dbReference>
<dbReference type="InterPro" id="IPR009061">
    <property type="entry name" value="DNA-bd_dom_put_sf"/>
</dbReference>
<protein>
    <submittedName>
        <fullName evidence="3">MerR family transcriptional regulator</fullName>
    </submittedName>
</protein>
<dbReference type="PANTHER" id="PTHR30204">
    <property type="entry name" value="REDOX-CYCLING DRUG-SENSING TRANSCRIPTIONAL ACTIVATOR SOXR"/>
    <property type="match status" value="1"/>
</dbReference>
<dbReference type="AlphaFoldDB" id="A0A7D6CHL5"/>
<dbReference type="PANTHER" id="PTHR30204:SF98">
    <property type="entry name" value="HTH-TYPE TRANSCRIPTIONAL REGULATOR ADHR"/>
    <property type="match status" value="1"/>
</dbReference>
<dbReference type="CDD" id="cd01109">
    <property type="entry name" value="HTH_YyaN"/>
    <property type="match status" value="1"/>
</dbReference>
<proteinExistence type="predicted"/>
<dbReference type="Pfam" id="PF13411">
    <property type="entry name" value="MerR_1"/>
    <property type="match status" value="1"/>
</dbReference>
<accession>A0A7D6CHL5</accession>
<dbReference type="InterPro" id="IPR000551">
    <property type="entry name" value="MerR-type_HTH_dom"/>
</dbReference>
<dbReference type="PROSITE" id="PS50937">
    <property type="entry name" value="HTH_MERR_2"/>
    <property type="match status" value="1"/>
</dbReference>
<dbReference type="GO" id="GO:0003700">
    <property type="term" value="F:DNA-binding transcription factor activity"/>
    <property type="evidence" value="ECO:0007669"/>
    <property type="project" value="InterPro"/>
</dbReference>
<evidence type="ECO:0000313" key="3">
    <source>
        <dbReference type="EMBL" id="QLK01758.1"/>
    </source>
</evidence>